<evidence type="ECO:0000256" key="1">
    <source>
        <dbReference type="SAM" id="Phobius"/>
    </source>
</evidence>
<dbReference type="HOGENOM" id="CLU_169726_1_0_11"/>
<keyword evidence="1" id="KW-0472">Membrane</keyword>
<dbReference type="RefSeq" id="WP_006239912.1">
    <property type="nucleotide sequence ID" value="NZ_JH636049.1"/>
</dbReference>
<feature type="transmembrane region" description="Helical" evidence="1">
    <location>
        <begin position="45"/>
        <end position="62"/>
    </location>
</feature>
<dbReference type="Proteomes" id="UP000004691">
    <property type="component" value="Unassembled WGS sequence"/>
</dbReference>
<keyword evidence="1" id="KW-0812">Transmembrane</keyword>
<reference evidence="2 3" key="1">
    <citation type="submission" date="2012-01" db="EMBL/GenBank/DDBJ databases">
        <title>Improved High-Quality Draft sequence of Saccharomonospora xinjiangensis XJ-54.</title>
        <authorList>
            <consortium name="US DOE Joint Genome Institute"/>
            <person name="Lucas S."/>
            <person name="Han J."/>
            <person name="Lapidus A."/>
            <person name="Cheng J.-F."/>
            <person name="Goodwin L."/>
            <person name="Pitluck S."/>
            <person name="Peters L."/>
            <person name="Mikhailova N."/>
            <person name="Teshima H."/>
            <person name="Detter J.C."/>
            <person name="Han C."/>
            <person name="Tapia R."/>
            <person name="Land M."/>
            <person name="Hauser L."/>
            <person name="Kyrpides N."/>
            <person name="Ivanova N."/>
            <person name="Pagani I."/>
            <person name="Brambilla E.-M."/>
            <person name="Klenk H.-P."/>
            <person name="Woyke T."/>
        </authorList>
    </citation>
    <scope>NUCLEOTIDE SEQUENCE [LARGE SCALE GENOMIC DNA]</scope>
    <source>
        <strain evidence="2 3">XJ-54</strain>
    </source>
</reference>
<accession>I0V6H4</accession>
<dbReference type="EMBL" id="JH636049">
    <property type="protein sequence ID" value="EID55727.1"/>
    <property type="molecule type" value="Genomic_DNA"/>
</dbReference>
<name>I0V6H4_9PSEU</name>
<dbReference type="STRING" id="882086.SacxiDRAFT_3528"/>
<evidence type="ECO:0000313" key="3">
    <source>
        <dbReference type="Proteomes" id="UP000004691"/>
    </source>
</evidence>
<sequence>MSAPTRGTITALTALSLLELLSLAVLLTNLATVHADGVTSVMGPVHGAAYLSVAVIALLTRGLRTRTRVLVALPVIGGICALTLVPKEARRLGSETATAEEPAA</sequence>
<gene>
    <name evidence="2" type="ORF">SacxiDRAFT_3528</name>
</gene>
<proteinExistence type="predicted"/>
<organism evidence="2 3">
    <name type="scientific">Saccharomonospora xinjiangensis XJ-54</name>
    <dbReference type="NCBI Taxonomy" id="882086"/>
    <lineage>
        <taxon>Bacteria</taxon>
        <taxon>Bacillati</taxon>
        <taxon>Actinomycetota</taxon>
        <taxon>Actinomycetes</taxon>
        <taxon>Pseudonocardiales</taxon>
        <taxon>Pseudonocardiaceae</taxon>
        <taxon>Saccharomonospora</taxon>
    </lineage>
</organism>
<feature type="transmembrane region" description="Helical" evidence="1">
    <location>
        <begin position="69"/>
        <end position="86"/>
    </location>
</feature>
<evidence type="ECO:0000313" key="2">
    <source>
        <dbReference type="EMBL" id="EID55727.1"/>
    </source>
</evidence>
<dbReference type="AlphaFoldDB" id="I0V6H4"/>
<keyword evidence="3" id="KW-1185">Reference proteome</keyword>
<evidence type="ECO:0008006" key="4">
    <source>
        <dbReference type="Google" id="ProtNLM"/>
    </source>
</evidence>
<dbReference type="OrthoDB" id="5150176at2"/>
<keyword evidence="1" id="KW-1133">Transmembrane helix</keyword>
<protein>
    <recommendedName>
        <fullName evidence="4">DUF3817 domain-containing protein</fullName>
    </recommendedName>
</protein>